<dbReference type="InterPro" id="IPR019734">
    <property type="entry name" value="TPR_rpt"/>
</dbReference>
<dbReference type="EMBL" id="JADIMH010000015">
    <property type="protein sequence ID" value="MBO8466749.1"/>
    <property type="molecule type" value="Genomic_DNA"/>
</dbReference>
<sequence length="312" mass="33084">MKKISIIIAAAVLSAGIAAAQDMQQATDTYNNGAMALQMGDNAGALEYFKQALSQAEACGEAGTDVVNNCKNIIPNVELSIAKDLIKAENYTQAIEQLNKTIASAKEYGNADAETEAAELIPQVYMTQANSLLNAKDYAGAAAAYEKIIAADPSNGAAYLRLGTALSAAGKIAEAEAAFTSSMQYGQEKQAVKQLSNMYVRLAASDLKAKNYADAVTHALKSNEYQENATAMQVAGTASMQLGKNDEALKYIESYIALAPNARNIPDMYYTVAVLAQQLGDNAKACGYYQKIADNAKYGATAKQQMTALKCN</sequence>
<dbReference type="Pfam" id="PF13432">
    <property type="entry name" value="TPR_16"/>
    <property type="match status" value="1"/>
</dbReference>
<dbReference type="AlphaFoldDB" id="A0A9D9I7R7"/>
<keyword evidence="2" id="KW-0732">Signal</keyword>
<evidence type="ECO:0000313" key="4">
    <source>
        <dbReference type="Proteomes" id="UP000823660"/>
    </source>
</evidence>
<dbReference type="Gene3D" id="1.25.40.10">
    <property type="entry name" value="Tetratricopeptide repeat domain"/>
    <property type="match status" value="3"/>
</dbReference>
<feature type="chain" id="PRO_5039446328" evidence="2">
    <location>
        <begin position="21"/>
        <end position="312"/>
    </location>
</feature>
<keyword evidence="1" id="KW-0802">TPR repeat</keyword>
<proteinExistence type="predicted"/>
<reference evidence="3" key="1">
    <citation type="submission" date="2020-10" db="EMBL/GenBank/DDBJ databases">
        <authorList>
            <person name="Gilroy R."/>
        </authorList>
    </citation>
    <scope>NUCLEOTIDE SEQUENCE</scope>
    <source>
        <strain evidence="3">B1-15692</strain>
    </source>
</reference>
<organism evidence="3 4">
    <name type="scientific">Candidatus Cryptobacteroides faecipullorum</name>
    <dbReference type="NCBI Taxonomy" id="2840764"/>
    <lineage>
        <taxon>Bacteria</taxon>
        <taxon>Pseudomonadati</taxon>
        <taxon>Bacteroidota</taxon>
        <taxon>Bacteroidia</taxon>
        <taxon>Bacteroidales</taxon>
        <taxon>Candidatus Cryptobacteroides</taxon>
    </lineage>
</organism>
<protein>
    <submittedName>
        <fullName evidence="3">Tetratricopeptide repeat protein</fullName>
    </submittedName>
</protein>
<dbReference type="InterPro" id="IPR011990">
    <property type="entry name" value="TPR-like_helical_dom_sf"/>
</dbReference>
<feature type="signal peptide" evidence="2">
    <location>
        <begin position="1"/>
        <end position="20"/>
    </location>
</feature>
<dbReference type="SUPFAM" id="SSF48452">
    <property type="entry name" value="TPR-like"/>
    <property type="match status" value="2"/>
</dbReference>
<feature type="repeat" description="TPR" evidence="1">
    <location>
        <begin position="229"/>
        <end position="262"/>
    </location>
</feature>
<evidence type="ECO:0000256" key="2">
    <source>
        <dbReference type="SAM" id="SignalP"/>
    </source>
</evidence>
<dbReference type="PROSITE" id="PS50005">
    <property type="entry name" value="TPR"/>
    <property type="match status" value="2"/>
</dbReference>
<evidence type="ECO:0000313" key="3">
    <source>
        <dbReference type="EMBL" id="MBO8466749.1"/>
    </source>
</evidence>
<feature type="repeat" description="TPR" evidence="1">
    <location>
        <begin position="122"/>
        <end position="155"/>
    </location>
</feature>
<name>A0A9D9I7R7_9BACT</name>
<dbReference type="SMART" id="SM00028">
    <property type="entry name" value="TPR"/>
    <property type="match status" value="6"/>
</dbReference>
<dbReference type="Proteomes" id="UP000823660">
    <property type="component" value="Unassembled WGS sequence"/>
</dbReference>
<reference evidence="3" key="2">
    <citation type="journal article" date="2021" name="PeerJ">
        <title>Extensive microbial diversity within the chicken gut microbiome revealed by metagenomics and culture.</title>
        <authorList>
            <person name="Gilroy R."/>
            <person name="Ravi A."/>
            <person name="Getino M."/>
            <person name="Pursley I."/>
            <person name="Horton D.L."/>
            <person name="Alikhan N.F."/>
            <person name="Baker D."/>
            <person name="Gharbi K."/>
            <person name="Hall N."/>
            <person name="Watson M."/>
            <person name="Adriaenssens E.M."/>
            <person name="Foster-Nyarko E."/>
            <person name="Jarju S."/>
            <person name="Secka A."/>
            <person name="Antonio M."/>
            <person name="Oren A."/>
            <person name="Chaudhuri R.R."/>
            <person name="La Ragione R."/>
            <person name="Hildebrand F."/>
            <person name="Pallen M.J."/>
        </authorList>
    </citation>
    <scope>NUCLEOTIDE SEQUENCE</scope>
    <source>
        <strain evidence="3">B1-15692</strain>
    </source>
</reference>
<comment type="caution">
    <text evidence="3">The sequence shown here is derived from an EMBL/GenBank/DDBJ whole genome shotgun (WGS) entry which is preliminary data.</text>
</comment>
<accession>A0A9D9I7R7</accession>
<gene>
    <name evidence="3" type="ORF">IAB99_03170</name>
</gene>
<evidence type="ECO:0000256" key="1">
    <source>
        <dbReference type="PROSITE-ProRule" id="PRU00339"/>
    </source>
</evidence>
<dbReference type="Pfam" id="PF14559">
    <property type="entry name" value="TPR_19"/>
    <property type="match status" value="1"/>
</dbReference>